<organism evidence="2 3">
    <name type="scientific">Streptomyces sudanensis</name>
    <dbReference type="NCBI Taxonomy" id="436397"/>
    <lineage>
        <taxon>Bacteria</taxon>
        <taxon>Bacillati</taxon>
        <taxon>Actinomycetota</taxon>
        <taxon>Actinomycetes</taxon>
        <taxon>Kitasatosporales</taxon>
        <taxon>Streptomycetaceae</taxon>
        <taxon>Streptomyces</taxon>
    </lineage>
</organism>
<feature type="compositionally biased region" description="Basic and acidic residues" evidence="1">
    <location>
        <begin position="486"/>
        <end position="507"/>
    </location>
</feature>
<feature type="compositionally biased region" description="Low complexity" evidence="1">
    <location>
        <begin position="532"/>
        <end position="541"/>
    </location>
</feature>
<feature type="compositionally biased region" description="Basic and acidic residues" evidence="1">
    <location>
        <begin position="453"/>
        <end position="471"/>
    </location>
</feature>
<feature type="compositionally biased region" description="Basic and acidic residues" evidence="1">
    <location>
        <begin position="770"/>
        <end position="780"/>
    </location>
</feature>
<gene>
    <name evidence="2" type="ORF">MW084_17080</name>
</gene>
<evidence type="ECO:0000313" key="3">
    <source>
        <dbReference type="Proteomes" id="UP001056383"/>
    </source>
</evidence>
<evidence type="ECO:0000256" key="1">
    <source>
        <dbReference type="SAM" id="MobiDB-lite"/>
    </source>
</evidence>
<proteinExistence type="predicted"/>
<name>A0ABY4TGV6_9ACTN</name>
<feature type="compositionally biased region" description="Pro residues" evidence="1">
    <location>
        <begin position="811"/>
        <end position="821"/>
    </location>
</feature>
<dbReference type="RefSeq" id="WP_275563663.1">
    <property type="nucleotide sequence ID" value="NZ_CP095474.1"/>
</dbReference>
<feature type="compositionally biased region" description="Basic and acidic residues" evidence="1">
    <location>
        <begin position="386"/>
        <end position="412"/>
    </location>
</feature>
<feature type="region of interest" description="Disordered" evidence="1">
    <location>
        <begin position="695"/>
        <end position="821"/>
    </location>
</feature>
<reference evidence="2" key="1">
    <citation type="submission" date="2022-04" db="EMBL/GenBank/DDBJ databases">
        <title>Systematic whole-genome sequencing reveals an unexpected diversity among actinomycetoma pathogens and provides insights into their antibacterial susceptibilities.</title>
        <authorList>
            <person name="Watson A.K."/>
            <person name="Kepplinger B."/>
            <person name="Bakhiet S.M."/>
            <person name="Mhmoud N.A."/>
            <person name="Chapman J."/>
            <person name="Allenby N."/>
            <person name="Mickiewicz K."/>
            <person name="Goodfellow M."/>
            <person name="Fahal A.H."/>
            <person name="Errington J."/>
        </authorList>
    </citation>
    <scope>NUCLEOTIDE SEQUENCE</scope>
    <source>
        <strain evidence="2">SD 504</strain>
    </source>
</reference>
<protein>
    <submittedName>
        <fullName evidence="2">Uncharacterized protein</fullName>
    </submittedName>
</protein>
<feature type="compositionally biased region" description="Basic and acidic residues" evidence="1">
    <location>
        <begin position="345"/>
        <end position="374"/>
    </location>
</feature>
<feature type="compositionally biased region" description="Polar residues" evidence="1">
    <location>
        <begin position="420"/>
        <end position="431"/>
    </location>
</feature>
<feature type="region of interest" description="Disordered" evidence="1">
    <location>
        <begin position="293"/>
        <end position="561"/>
    </location>
</feature>
<keyword evidence="3" id="KW-1185">Reference proteome</keyword>
<feature type="compositionally biased region" description="Basic and acidic residues" evidence="1">
    <location>
        <begin position="729"/>
        <end position="748"/>
    </location>
</feature>
<sequence>MSPHDRSADQIVFRWDTDNLSGTTGFGPVAWSCPPARADAVFRASAPLLRATGEATAPALLRLEDGDWVLLVRRVPWRDAGGRAGTLCHALTGPAAVLDPATCLGLHPWSWEGGDLPLAEVRGTLPPVPASALLPAADAGKRLLDGGLARVRRELVGATAELLRHPDAEFTFLDPSGRAAHPVLWGLHGLFGGQAARWWTFATHDTVESDRLRFVFVSRWTGEASGSGARRRADPTERCGDRAEAVAERLVHHHLRERYAVRAALRRAADHHRATRGGPATWLALAEAALSDLDRSPSRGPEWSPDPGGDPGRDSDRSPGFQRSPGFDRAPGQGPDPAPGRGPSHARDGDFDRSPDRGPDRPPGPDRASDRSSGFDRSPGQPPRWLPDRPPEPDRGRGRPSDPDRGLDRSSGPDRLPGLSSAQPPDQLSDQLSDRLSDWGLDLSPEPPPDRSPGPDRNRLADRDRLADRSPNRPSEQPPGRLPGRNPDRSPDRSPDRPSPRPPERLPSRPAAPPSRRAPEAGPRQDPPVPVVAPEWPVPAEGRPRTRRWLGGGSPQGRGPADDELLCALRASTGGYEKLTALMTEVAERWPSWNREQRVALCAVLLERELFVTDRAGPIRAADDVRAANAASLYRWAVRPLLDDPALSTRVTDLLPRLSTGPHRAARAAVRQITLSPSPGLPEPTWQALLRAATPASPLGPEGPSASVGERHGAAPPPPQAARSTPQGDRGHRDAGGTHRDGGAEYRDAGGAVPRAGATDAGPGAGGAGRPEEGGARREATGSGDPVPGWRPEASSGDAGEAPRRYRSATTPPPPYARPTP</sequence>
<dbReference type="EMBL" id="CP095474">
    <property type="protein sequence ID" value="URN17354.1"/>
    <property type="molecule type" value="Genomic_DNA"/>
</dbReference>
<accession>A0ABY4TGV6</accession>
<evidence type="ECO:0000313" key="2">
    <source>
        <dbReference type="EMBL" id="URN17354.1"/>
    </source>
</evidence>
<dbReference type="Proteomes" id="UP001056383">
    <property type="component" value="Chromosome"/>
</dbReference>